<accession>A0A4Y2KIB6</accession>
<gene>
    <name evidence="1" type="ORF">AVEN_228729_1</name>
</gene>
<dbReference type="Proteomes" id="UP000499080">
    <property type="component" value="Unassembled WGS sequence"/>
</dbReference>
<evidence type="ECO:0000313" key="2">
    <source>
        <dbReference type="Proteomes" id="UP000499080"/>
    </source>
</evidence>
<reference evidence="1 2" key="1">
    <citation type="journal article" date="2019" name="Sci. Rep.">
        <title>Orb-weaving spider Araneus ventricosus genome elucidates the spidroin gene catalogue.</title>
        <authorList>
            <person name="Kono N."/>
            <person name="Nakamura H."/>
            <person name="Ohtoshi R."/>
            <person name="Moran D.A.P."/>
            <person name="Shinohara A."/>
            <person name="Yoshida Y."/>
            <person name="Fujiwara M."/>
            <person name="Mori M."/>
            <person name="Tomita M."/>
            <person name="Arakawa K."/>
        </authorList>
    </citation>
    <scope>NUCLEOTIDE SEQUENCE [LARGE SCALE GENOMIC DNA]</scope>
</reference>
<evidence type="ECO:0000313" key="1">
    <source>
        <dbReference type="EMBL" id="GBN01722.1"/>
    </source>
</evidence>
<comment type="caution">
    <text evidence="1">The sequence shown here is derived from an EMBL/GenBank/DDBJ whole genome shotgun (WGS) entry which is preliminary data.</text>
</comment>
<keyword evidence="2" id="KW-1185">Reference proteome</keyword>
<protein>
    <submittedName>
        <fullName evidence="1">Uncharacterized protein</fullName>
    </submittedName>
</protein>
<organism evidence="1 2">
    <name type="scientific">Araneus ventricosus</name>
    <name type="common">Orbweaver spider</name>
    <name type="synonym">Epeira ventricosa</name>
    <dbReference type="NCBI Taxonomy" id="182803"/>
    <lineage>
        <taxon>Eukaryota</taxon>
        <taxon>Metazoa</taxon>
        <taxon>Ecdysozoa</taxon>
        <taxon>Arthropoda</taxon>
        <taxon>Chelicerata</taxon>
        <taxon>Arachnida</taxon>
        <taxon>Araneae</taxon>
        <taxon>Araneomorphae</taxon>
        <taxon>Entelegynae</taxon>
        <taxon>Araneoidea</taxon>
        <taxon>Araneidae</taxon>
        <taxon>Araneus</taxon>
    </lineage>
</organism>
<name>A0A4Y2KIB6_ARAVE</name>
<dbReference type="AlphaFoldDB" id="A0A4Y2KIB6"/>
<sequence>MTFPINVQLNSQCKPDTVNFRIKLRLWICFFALPPCGSKLQETRLVYSLTFEFERNDPLPKRCRVPFLSAYNMVAIPPKLHPGSGFFAFPTCEHSDNRN</sequence>
<proteinExistence type="predicted"/>
<dbReference type="EMBL" id="BGPR01114687">
    <property type="protein sequence ID" value="GBN01722.1"/>
    <property type="molecule type" value="Genomic_DNA"/>
</dbReference>